<keyword evidence="2" id="KW-0695">RNA-directed DNA polymerase</keyword>
<keyword evidence="2" id="KW-0548">Nucleotidyltransferase</keyword>
<protein>
    <submittedName>
        <fullName evidence="2">Reverse transcriptase</fullName>
    </submittedName>
</protein>
<dbReference type="EMBL" id="BQNB010011734">
    <property type="protein sequence ID" value="GJS94473.1"/>
    <property type="molecule type" value="Genomic_DNA"/>
</dbReference>
<dbReference type="GO" id="GO:0003964">
    <property type="term" value="F:RNA-directed DNA polymerase activity"/>
    <property type="evidence" value="ECO:0007669"/>
    <property type="project" value="UniProtKB-KW"/>
</dbReference>
<sequence>MVVSTKNTNTGTPNGTPLVLDDETWRFLVETLTGFIEGTLANVQRQMADMANDITALSLQNNQVVNRGPQLNHSRMAKIEFPKEYEDAFDSLLSRVEISEEHAISMFMGGLPTKIEMEVRMFKPKTLADAYCLTNLQEATLNAVKKKGRSAFVPNQLRYSNGSNSTYQKPLLTTPTSSTNNTTVKPNTPYVPGHKCSGQLYSIVFVPEMESEGDFLELDESIVNNGLIDLQEPLISLNALTSTNNFKTTRVIGTIGKHLLHILIDYESTHYFLDRNMAKQLGCNIRTTYPLSVIVADGNKLVTTSECKRFKWQFGPHPFSTDVMLLPLGGCDMILGIQCTKALSKSVKQATIHSMALCIFPYSASTCMQVEEVPSAPISPIL</sequence>
<proteinExistence type="predicted"/>
<feature type="region of interest" description="Disordered" evidence="1">
    <location>
        <begin position="164"/>
        <end position="189"/>
    </location>
</feature>
<evidence type="ECO:0000313" key="3">
    <source>
        <dbReference type="Proteomes" id="UP001151760"/>
    </source>
</evidence>
<accession>A0ABQ5A075</accession>
<organism evidence="2 3">
    <name type="scientific">Tanacetum coccineum</name>
    <dbReference type="NCBI Taxonomy" id="301880"/>
    <lineage>
        <taxon>Eukaryota</taxon>
        <taxon>Viridiplantae</taxon>
        <taxon>Streptophyta</taxon>
        <taxon>Embryophyta</taxon>
        <taxon>Tracheophyta</taxon>
        <taxon>Spermatophyta</taxon>
        <taxon>Magnoliopsida</taxon>
        <taxon>eudicotyledons</taxon>
        <taxon>Gunneridae</taxon>
        <taxon>Pentapetalae</taxon>
        <taxon>asterids</taxon>
        <taxon>campanulids</taxon>
        <taxon>Asterales</taxon>
        <taxon>Asteraceae</taxon>
        <taxon>Asteroideae</taxon>
        <taxon>Anthemideae</taxon>
        <taxon>Anthemidinae</taxon>
        <taxon>Tanacetum</taxon>
    </lineage>
</organism>
<evidence type="ECO:0000313" key="2">
    <source>
        <dbReference type="EMBL" id="GJS94473.1"/>
    </source>
</evidence>
<keyword evidence="3" id="KW-1185">Reference proteome</keyword>
<dbReference type="Proteomes" id="UP001151760">
    <property type="component" value="Unassembled WGS sequence"/>
</dbReference>
<evidence type="ECO:0000256" key="1">
    <source>
        <dbReference type="SAM" id="MobiDB-lite"/>
    </source>
</evidence>
<reference evidence="2" key="2">
    <citation type="submission" date="2022-01" db="EMBL/GenBank/DDBJ databases">
        <authorList>
            <person name="Yamashiro T."/>
            <person name="Shiraishi A."/>
            <person name="Satake H."/>
            <person name="Nakayama K."/>
        </authorList>
    </citation>
    <scope>NUCLEOTIDE SEQUENCE</scope>
</reference>
<dbReference type="Gene3D" id="2.40.70.10">
    <property type="entry name" value="Acid Proteases"/>
    <property type="match status" value="1"/>
</dbReference>
<name>A0ABQ5A075_9ASTR</name>
<dbReference type="InterPro" id="IPR021109">
    <property type="entry name" value="Peptidase_aspartic_dom_sf"/>
</dbReference>
<gene>
    <name evidence="2" type="ORF">Tco_0801441</name>
</gene>
<comment type="caution">
    <text evidence="2">The sequence shown here is derived from an EMBL/GenBank/DDBJ whole genome shotgun (WGS) entry which is preliminary data.</text>
</comment>
<feature type="compositionally biased region" description="Low complexity" evidence="1">
    <location>
        <begin position="169"/>
        <end position="189"/>
    </location>
</feature>
<reference evidence="2" key="1">
    <citation type="journal article" date="2022" name="Int. J. Mol. Sci.">
        <title>Draft Genome of Tanacetum Coccineum: Genomic Comparison of Closely Related Tanacetum-Family Plants.</title>
        <authorList>
            <person name="Yamashiro T."/>
            <person name="Shiraishi A."/>
            <person name="Nakayama K."/>
            <person name="Satake H."/>
        </authorList>
    </citation>
    <scope>NUCLEOTIDE SEQUENCE</scope>
</reference>
<keyword evidence="2" id="KW-0808">Transferase</keyword>
<dbReference type="CDD" id="cd00303">
    <property type="entry name" value="retropepsin_like"/>
    <property type="match status" value="1"/>
</dbReference>